<accession>A0A5P8W5R2</accession>
<dbReference type="InterPro" id="IPR021471">
    <property type="entry name" value="DUF3124"/>
</dbReference>
<dbReference type="Pfam" id="PF11322">
    <property type="entry name" value="DUF3124"/>
    <property type="match status" value="1"/>
</dbReference>
<dbReference type="EMBL" id="CP045226">
    <property type="protein sequence ID" value="QFS48077.1"/>
    <property type="molecule type" value="Genomic_DNA"/>
</dbReference>
<evidence type="ECO:0000313" key="1">
    <source>
        <dbReference type="EMBL" id="QFS48077.1"/>
    </source>
</evidence>
<dbReference type="KEGG" id="nsh:GXM_05569"/>
<evidence type="ECO:0000313" key="2">
    <source>
        <dbReference type="Proteomes" id="UP000326678"/>
    </source>
</evidence>
<gene>
    <name evidence="1" type="ORF">GXM_05569</name>
</gene>
<sequence length="187" mass="20989">MKLYRYIYLAIAVILLVSCQSPEIPPKSQPDAIPATPLQKIVTLDKNFKIASSQTVYVPVYSHIYHHNRQEIFELAVTLSIRNTDLTNAIVITSVRYYNSEGKLVKEYLELPIQLDALASTDFFINRNDTTGGLGANFIVEWVAQTEISEPIVEAVMIGTDFQQGISFISPGRVIKSQNNDKRSPVK</sequence>
<dbReference type="Proteomes" id="UP000326678">
    <property type="component" value="Chromosome Gxm1"/>
</dbReference>
<dbReference type="PROSITE" id="PS51257">
    <property type="entry name" value="PROKAR_LIPOPROTEIN"/>
    <property type="match status" value="1"/>
</dbReference>
<protein>
    <recommendedName>
        <fullName evidence="3">DUF3124 domain-containing protein</fullName>
    </recommendedName>
</protein>
<dbReference type="RefSeq" id="WP_152590055.1">
    <property type="nucleotide sequence ID" value="NZ_CP045226.1"/>
</dbReference>
<reference evidence="1 2" key="1">
    <citation type="submission" date="2019-10" db="EMBL/GenBank/DDBJ databases">
        <title>Genomic and transcriptomic insights into the perfect genentic adaptation of a filamentous nitrogen-fixing cyanobacterium to rice fields.</title>
        <authorList>
            <person name="Chen Z."/>
        </authorList>
    </citation>
    <scope>NUCLEOTIDE SEQUENCE [LARGE SCALE GENOMIC DNA]</scope>
    <source>
        <strain evidence="1">CCNUC1</strain>
    </source>
</reference>
<dbReference type="AlphaFoldDB" id="A0A5P8W5R2"/>
<evidence type="ECO:0008006" key="3">
    <source>
        <dbReference type="Google" id="ProtNLM"/>
    </source>
</evidence>
<keyword evidence="2" id="KW-1185">Reference proteome</keyword>
<organism evidence="1 2">
    <name type="scientific">Nostoc sphaeroides CCNUC1</name>
    <dbReference type="NCBI Taxonomy" id="2653204"/>
    <lineage>
        <taxon>Bacteria</taxon>
        <taxon>Bacillati</taxon>
        <taxon>Cyanobacteriota</taxon>
        <taxon>Cyanophyceae</taxon>
        <taxon>Nostocales</taxon>
        <taxon>Nostocaceae</taxon>
        <taxon>Nostoc</taxon>
    </lineage>
</organism>
<name>A0A5P8W5R2_9NOSO</name>
<proteinExistence type="predicted"/>